<dbReference type="RefSeq" id="WP_369059607.1">
    <property type="nucleotide sequence ID" value="NZ_CP158375.1"/>
</dbReference>
<accession>A0AB39KSB2</accession>
<protein>
    <submittedName>
        <fullName evidence="1">Uncharacterized protein</fullName>
    </submittedName>
</protein>
<dbReference type="AlphaFoldDB" id="A0AB39KSB2"/>
<dbReference type="EMBL" id="CP158375">
    <property type="protein sequence ID" value="XDO96767.1"/>
    <property type="molecule type" value="Genomic_DNA"/>
</dbReference>
<organism evidence="1">
    <name type="scientific">Caulobacter sp. 73W</name>
    <dbReference type="NCBI Taxonomy" id="3161137"/>
    <lineage>
        <taxon>Bacteria</taxon>
        <taxon>Pseudomonadati</taxon>
        <taxon>Pseudomonadota</taxon>
        <taxon>Alphaproteobacteria</taxon>
        <taxon>Caulobacterales</taxon>
        <taxon>Caulobacteraceae</taxon>
        <taxon>Caulobacter</taxon>
    </lineage>
</organism>
<name>A0AB39KSB2_9CAUL</name>
<proteinExistence type="predicted"/>
<sequence>MFVQQRVIAAILAGKGAPRAAWLVRLIDRCPRLRRLPARFLGMGVRMERVRSPDIHGPTS</sequence>
<gene>
    <name evidence="1" type="ORF">ABOZ73_18705</name>
</gene>
<evidence type="ECO:0000313" key="1">
    <source>
        <dbReference type="EMBL" id="XDO96767.1"/>
    </source>
</evidence>
<reference evidence="1" key="1">
    <citation type="submission" date="2024-06" db="EMBL/GenBank/DDBJ databases">
        <title>Caulobacter inopinatus, sp. nov.</title>
        <authorList>
            <person name="Donachie S.P."/>
        </authorList>
    </citation>
    <scope>NUCLEOTIDE SEQUENCE</scope>
    <source>
        <strain evidence="1">73W</strain>
    </source>
</reference>